<comment type="similarity">
    <text evidence="2">Belongs to the TMCO4 family.</text>
</comment>
<comment type="caution">
    <text evidence="8">The sequence shown here is derived from an EMBL/GenBank/DDBJ whole genome shotgun (WGS) entry which is preliminary data.</text>
</comment>
<dbReference type="Pfam" id="PF05277">
    <property type="entry name" value="DUF726"/>
    <property type="match status" value="1"/>
</dbReference>
<protein>
    <submittedName>
        <fullName evidence="8">Transmembrane and coiled-coil domain-containing protein 4</fullName>
    </submittedName>
</protein>
<evidence type="ECO:0000256" key="6">
    <source>
        <dbReference type="SAM" id="MobiDB-lite"/>
    </source>
</evidence>
<organism evidence="8 9">
    <name type="scientific">Fragariocoptes setiger</name>
    <dbReference type="NCBI Taxonomy" id="1670756"/>
    <lineage>
        <taxon>Eukaryota</taxon>
        <taxon>Metazoa</taxon>
        <taxon>Ecdysozoa</taxon>
        <taxon>Arthropoda</taxon>
        <taxon>Chelicerata</taxon>
        <taxon>Arachnida</taxon>
        <taxon>Acari</taxon>
        <taxon>Acariformes</taxon>
        <taxon>Trombidiformes</taxon>
        <taxon>Prostigmata</taxon>
        <taxon>Eupodina</taxon>
        <taxon>Eriophyoidea</taxon>
        <taxon>Phytoptidae</taxon>
        <taxon>Fragariocoptes</taxon>
    </lineage>
</organism>
<dbReference type="InterPro" id="IPR029058">
    <property type="entry name" value="AB_hydrolase_fold"/>
</dbReference>
<gene>
    <name evidence="8" type="primary">TMCO4</name>
    <name evidence="8" type="ORF">GZH46_02606</name>
</gene>
<accession>A0ABQ7S645</accession>
<evidence type="ECO:0000256" key="3">
    <source>
        <dbReference type="ARBA" id="ARBA00022692"/>
    </source>
</evidence>
<evidence type="ECO:0000256" key="5">
    <source>
        <dbReference type="ARBA" id="ARBA00023136"/>
    </source>
</evidence>
<evidence type="ECO:0000256" key="4">
    <source>
        <dbReference type="ARBA" id="ARBA00022989"/>
    </source>
</evidence>
<dbReference type="PANTHER" id="PTHR17920:SF3">
    <property type="entry name" value="TRANSMEMBRANE AND COILED-COIL DOMAIN-CONTAINING PROTEIN 4"/>
    <property type="match status" value="1"/>
</dbReference>
<evidence type="ECO:0000256" key="1">
    <source>
        <dbReference type="ARBA" id="ARBA00004141"/>
    </source>
</evidence>
<dbReference type="PANTHER" id="PTHR17920">
    <property type="entry name" value="TRANSMEMBRANE AND COILED-COIL DOMAIN-CONTAINING PROTEIN 4 TMCO4"/>
    <property type="match status" value="1"/>
</dbReference>
<evidence type="ECO:0000313" key="9">
    <source>
        <dbReference type="Proteomes" id="UP000825002"/>
    </source>
</evidence>
<feature type="compositionally biased region" description="Polar residues" evidence="6">
    <location>
        <begin position="77"/>
        <end position="106"/>
    </location>
</feature>
<dbReference type="InterPro" id="IPR007941">
    <property type="entry name" value="DUF726"/>
</dbReference>
<sequence length="718" mass="79521">MVVQDRKVQDDLGIKRSTRANLCKPDNIFRQSGPEQSNDSKQEPGLGSYCDINHTIKFNIHQTEPIRKRQSKKRQLDQTNQGNFNTQTEVAPSNTKVGPSNQQSDLITPRKRNFNQQTSPICPEQNNWASLIWQKQRIERMRFSINKALKDIRNRISSSSTQLSTPIPDVVAYSLCALAAIELRKNYAHQMHSQFIEETIKSMAEHLKLPSKVLSSINEFSTIELAETHGKTFLDAIGQNKEVGAFRIIEELVLFSVKFGSYDARSHFLVMRIASHLGVSQELVEIYGESVFESLSKNQISSASQEECTEDAEARAKRATRKKYKKYLLIGLASIGGGTVIGVTGGLAAPIVASAVAGVIGAGSLAMSTVAVGIVGSLFGVAGAGLTGAKMNKRIGDLEEFEFEKLSPSGDGKSLTFTIAISGWVSDDSEEAFTRQWANLNNSKEQYCIRYETKYLLELSKAMDYLLSFVVSYATQEALKQTFLAGLMYAIAWPTALITMANVIDNPWDVCLGRAAEAGKHLADILISRPEGERPVSLIGFSLGARVIYYCLQELSQRKGSEGIIGDVYMLGAPVTASTEQWRSLINVVCGHITNGYCSSDWLLKFLYRTSSAAITVAGLQEIKLEFPRLRNIDLKPIVSLSPSRVFLLVFYRLIFRYNSPSYLQISGHMDYYKNLDQVLGHVGIKIFKKVSEDLISANDSGLPRTTSDISDMSTKSL</sequence>
<proteinExistence type="inferred from homology"/>
<dbReference type="SUPFAM" id="SSF53474">
    <property type="entry name" value="alpha/beta-Hydrolases"/>
    <property type="match status" value="1"/>
</dbReference>
<name>A0ABQ7S645_9ACAR</name>
<keyword evidence="9" id="KW-1185">Reference proteome</keyword>
<keyword evidence="5 7" id="KW-0472">Membrane</keyword>
<feature type="transmembrane region" description="Helical" evidence="7">
    <location>
        <begin position="327"/>
        <end position="353"/>
    </location>
</feature>
<feature type="region of interest" description="Disordered" evidence="6">
    <location>
        <begin position="23"/>
        <end position="48"/>
    </location>
</feature>
<feature type="transmembrane region" description="Helical" evidence="7">
    <location>
        <begin position="365"/>
        <end position="386"/>
    </location>
</feature>
<dbReference type="Proteomes" id="UP000825002">
    <property type="component" value="Unassembled WGS sequence"/>
</dbReference>
<keyword evidence="3 7" id="KW-0812">Transmembrane</keyword>
<keyword evidence="4 7" id="KW-1133">Transmembrane helix</keyword>
<evidence type="ECO:0000256" key="2">
    <source>
        <dbReference type="ARBA" id="ARBA00009824"/>
    </source>
</evidence>
<feature type="compositionally biased region" description="Polar residues" evidence="6">
    <location>
        <begin position="29"/>
        <end position="39"/>
    </location>
</feature>
<feature type="region of interest" description="Disordered" evidence="6">
    <location>
        <begin position="60"/>
        <end position="106"/>
    </location>
</feature>
<evidence type="ECO:0000313" key="8">
    <source>
        <dbReference type="EMBL" id="KAG9508889.1"/>
    </source>
</evidence>
<comment type="subcellular location">
    <subcellularLocation>
        <location evidence="1">Membrane</location>
        <topology evidence="1">Multi-pass membrane protein</topology>
    </subcellularLocation>
</comment>
<reference evidence="8 9" key="1">
    <citation type="submission" date="2020-10" db="EMBL/GenBank/DDBJ databases">
        <authorList>
            <person name="Klimov P.B."/>
            <person name="Dyachkov S.M."/>
            <person name="Chetverikov P.E."/>
        </authorList>
    </citation>
    <scope>NUCLEOTIDE SEQUENCE [LARGE SCALE GENOMIC DNA]</scope>
    <source>
        <strain evidence="8">BMOC 18-1129-001#AD2665</strain>
        <tissue evidence="8">Entire mites</tissue>
    </source>
</reference>
<dbReference type="EMBL" id="JAIFTH010000853">
    <property type="protein sequence ID" value="KAG9508889.1"/>
    <property type="molecule type" value="Genomic_DNA"/>
</dbReference>
<evidence type="ECO:0000256" key="7">
    <source>
        <dbReference type="SAM" id="Phobius"/>
    </source>
</evidence>